<dbReference type="SUPFAM" id="SSF56300">
    <property type="entry name" value="Metallo-dependent phosphatases"/>
    <property type="match status" value="1"/>
</dbReference>
<organism evidence="2 3">
    <name type="scientific">Hymenobacter glaciei</name>
    <dbReference type="NCBI Taxonomy" id="877209"/>
    <lineage>
        <taxon>Bacteria</taxon>
        <taxon>Pseudomonadati</taxon>
        <taxon>Bacteroidota</taxon>
        <taxon>Cytophagia</taxon>
        <taxon>Cytophagales</taxon>
        <taxon>Hymenobacteraceae</taxon>
        <taxon>Hymenobacter</taxon>
    </lineage>
</organism>
<evidence type="ECO:0000313" key="2">
    <source>
        <dbReference type="EMBL" id="GAA4036049.1"/>
    </source>
</evidence>
<dbReference type="Gene3D" id="3.60.21.10">
    <property type="match status" value="1"/>
</dbReference>
<proteinExistence type="predicted"/>
<dbReference type="EMBL" id="BAABDK010000016">
    <property type="protein sequence ID" value="GAA4036049.1"/>
    <property type="molecule type" value="Genomic_DNA"/>
</dbReference>
<reference evidence="3" key="1">
    <citation type="journal article" date="2019" name="Int. J. Syst. Evol. Microbiol.">
        <title>The Global Catalogue of Microorganisms (GCM) 10K type strain sequencing project: providing services to taxonomists for standard genome sequencing and annotation.</title>
        <authorList>
            <consortium name="The Broad Institute Genomics Platform"/>
            <consortium name="The Broad Institute Genome Sequencing Center for Infectious Disease"/>
            <person name="Wu L."/>
            <person name="Ma J."/>
        </authorList>
    </citation>
    <scope>NUCLEOTIDE SEQUENCE [LARGE SCALE GENOMIC DNA]</scope>
    <source>
        <strain evidence="3">JCM 17225</strain>
    </source>
</reference>
<keyword evidence="3" id="KW-1185">Reference proteome</keyword>
<protein>
    <recommendedName>
        <fullName evidence="1">Calcineurin-like phosphoesterase domain-containing protein</fullName>
    </recommendedName>
</protein>
<dbReference type="Proteomes" id="UP001501469">
    <property type="component" value="Unassembled WGS sequence"/>
</dbReference>
<feature type="domain" description="Calcineurin-like phosphoesterase" evidence="1">
    <location>
        <begin position="111"/>
        <end position="353"/>
    </location>
</feature>
<dbReference type="InterPro" id="IPR029052">
    <property type="entry name" value="Metallo-depent_PP-like"/>
</dbReference>
<evidence type="ECO:0000259" key="1">
    <source>
        <dbReference type="Pfam" id="PF00149"/>
    </source>
</evidence>
<dbReference type="PANTHER" id="PTHR46546">
    <property type="entry name" value="SHEWANELLA-LIKE PROTEIN PHOSPHATASE 1"/>
    <property type="match status" value="1"/>
</dbReference>
<dbReference type="InterPro" id="IPR004843">
    <property type="entry name" value="Calcineurin-like_PHP"/>
</dbReference>
<gene>
    <name evidence="2" type="ORF">GCM10022409_21210</name>
</gene>
<dbReference type="Pfam" id="PF00149">
    <property type="entry name" value="Metallophos"/>
    <property type="match status" value="1"/>
</dbReference>
<sequence length="406" mass="45342">MTTLVYGQESIDERTGTYVYAWSGLDALFNGEAFGFFTDTPVATPLQGRDGPYILDSTLFHIDENSRLTGIPLNVREPVRVRVANADRDSFSFYVRPAPAPPSPTCPLPARLLAISDIEGNFNALADLLQRNGVVDRQYNWTYGPGHLVLNGDFVDRGEAVTPVLWLLYKLEGQAEQAGGKVHFILGNHEVMNLYGDLSHAQRKYIGAAQRISGQRRWDQAGQALYSPRSEMGRWLRTKNVIEKIGPYLFVHAGLKPKLVAEGLGTTELNRIARKYYGTRAPTQDGKSREGTVLSSYDGPYWDRGLAMNWLYRAAFFVRDPFNAAYHRTTQAELEQVLRFYQAARVVIGHSVVDEVTADYEGHVLKIDVKHGREKGSDRTQGLLIENGAEYRVNGKGEKTRIGTAA</sequence>
<name>A0ABP7U542_9BACT</name>
<dbReference type="PANTHER" id="PTHR46546:SF4">
    <property type="entry name" value="SHEWANELLA-LIKE PROTEIN PHOSPHATASE 1"/>
    <property type="match status" value="1"/>
</dbReference>
<evidence type="ECO:0000313" key="3">
    <source>
        <dbReference type="Proteomes" id="UP001501469"/>
    </source>
</evidence>
<accession>A0ABP7U542</accession>
<comment type="caution">
    <text evidence="2">The sequence shown here is derived from an EMBL/GenBank/DDBJ whole genome shotgun (WGS) entry which is preliminary data.</text>
</comment>